<feature type="chain" id="PRO_5031074446" description="Secreted protein" evidence="1">
    <location>
        <begin position="30"/>
        <end position="77"/>
    </location>
</feature>
<keyword evidence="1" id="KW-0732">Signal</keyword>
<dbReference type="AlphaFoldDB" id="A0A7R9F9Z3"/>
<evidence type="ECO:0000256" key="1">
    <source>
        <dbReference type="SAM" id="SignalP"/>
    </source>
</evidence>
<dbReference type="EMBL" id="OD572080">
    <property type="protein sequence ID" value="CAD7449602.1"/>
    <property type="molecule type" value="Genomic_DNA"/>
</dbReference>
<gene>
    <name evidence="2" type="ORF">TBIB3V08_LOCUS11875</name>
</gene>
<protein>
    <recommendedName>
        <fullName evidence="3">Secreted protein</fullName>
    </recommendedName>
</protein>
<name>A0A7R9F9Z3_9NEOP</name>
<evidence type="ECO:0000313" key="2">
    <source>
        <dbReference type="EMBL" id="CAD7449602.1"/>
    </source>
</evidence>
<evidence type="ECO:0008006" key="3">
    <source>
        <dbReference type="Google" id="ProtNLM"/>
    </source>
</evidence>
<reference evidence="2" key="1">
    <citation type="submission" date="2020-11" db="EMBL/GenBank/DDBJ databases">
        <authorList>
            <person name="Tran Van P."/>
        </authorList>
    </citation>
    <scope>NUCLEOTIDE SEQUENCE</scope>
</reference>
<feature type="signal peptide" evidence="1">
    <location>
        <begin position="1"/>
        <end position="29"/>
    </location>
</feature>
<accession>A0A7R9F9Z3</accession>
<organism evidence="2">
    <name type="scientific">Timema bartmani</name>
    <dbReference type="NCBI Taxonomy" id="61472"/>
    <lineage>
        <taxon>Eukaryota</taxon>
        <taxon>Metazoa</taxon>
        <taxon>Ecdysozoa</taxon>
        <taxon>Arthropoda</taxon>
        <taxon>Hexapoda</taxon>
        <taxon>Insecta</taxon>
        <taxon>Pterygota</taxon>
        <taxon>Neoptera</taxon>
        <taxon>Polyneoptera</taxon>
        <taxon>Phasmatodea</taxon>
        <taxon>Timematodea</taxon>
        <taxon>Timematoidea</taxon>
        <taxon>Timematidae</taxon>
        <taxon>Timema</taxon>
    </lineage>
</organism>
<sequence length="77" mass="8575">MLETAVINKREMPGLWLMLLAAYLLSVIANSPELEGARQLLIFHLELELVTADDSTPSCGHHHSNKSISLPHLVLQF</sequence>
<proteinExistence type="predicted"/>